<name>A0ABP8TRW9_9ACTN</name>
<evidence type="ECO:0000313" key="3">
    <source>
        <dbReference type="Proteomes" id="UP001500212"/>
    </source>
</evidence>
<dbReference type="Proteomes" id="UP001500212">
    <property type="component" value="Unassembled WGS sequence"/>
</dbReference>
<comment type="caution">
    <text evidence="2">The sequence shown here is derived from an EMBL/GenBank/DDBJ whole genome shotgun (WGS) entry which is preliminary data.</text>
</comment>
<reference evidence="3" key="1">
    <citation type="journal article" date="2019" name="Int. J. Syst. Evol. Microbiol.">
        <title>The Global Catalogue of Microorganisms (GCM) 10K type strain sequencing project: providing services to taxonomists for standard genome sequencing and annotation.</title>
        <authorList>
            <consortium name="The Broad Institute Genomics Platform"/>
            <consortium name="The Broad Institute Genome Sequencing Center for Infectious Disease"/>
            <person name="Wu L."/>
            <person name="Ma J."/>
        </authorList>
    </citation>
    <scope>NUCLEOTIDE SEQUENCE [LARGE SCALE GENOMIC DNA]</scope>
    <source>
        <strain evidence="3">JCM 17938</strain>
    </source>
</reference>
<organism evidence="2 3">
    <name type="scientific">Actinoallomurus liliacearum</name>
    <dbReference type="NCBI Taxonomy" id="1080073"/>
    <lineage>
        <taxon>Bacteria</taxon>
        <taxon>Bacillati</taxon>
        <taxon>Actinomycetota</taxon>
        <taxon>Actinomycetes</taxon>
        <taxon>Streptosporangiales</taxon>
        <taxon>Thermomonosporaceae</taxon>
        <taxon>Actinoallomurus</taxon>
    </lineage>
</organism>
<dbReference type="RefSeq" id="WP_345359956.1">
    <property type="nucleotide sequence ID" value="NZ_BAABHJ010000020.1"/>
</dbReference>
<sequence>MSRFDPRTSIDEAFWAMMAAAHLPGEQYTGPPGDPGLFGPDSAIWHVHGDVSAVLGGVSGLILGTLNEPVTHGTNRFSDYLRDPIKRLGFTASFVLGMTYGSTPVAERLAGTVRAMHQRVQGTMPDGRAFSATDPGDIVWVGLTQAYSIARAHVTYHPRPLRGRDLDRYFAEYAVINEMLGAPDSPRTLAEAEDYFAATRPRLTVSEEVLQAVAFLRRPKGATPATRISSALLARVATDLLPEWALALLGGRPPLSPATRVAGHALMRTLRYGVRYRMIDEARTRCATGLADTA</sequence>
<dbReference type="PANTHER" id="PTHR36151">
    <property type="entry name" value="BLR2777 PROTEIN"/>
    <property type="match status" value="1"/>
</dbReference>
<evidence type="ECO:0000313" key="2">
    <source>
        <dbReference type="EMBL" id="GAA4612398.1"/>
    </source>
</evidence>
<proteinExistence type="predicted"/>
<accession>A0ABP8TRW9</accession>
<dbReference type="Pfam" id="PF09995">
    <property type="entry name" value="MPAB_Lcp_cat"/>
    <property type="match status" value="1"/>
</dbReference>
<dbReference type="InterPro" id="IPR018713">
    <property type="entry name" value="MPAB/Lcp_cat_dom"/>
</dbReference>
<keyword evidence="3" id="KW-1185">Reference proteome</keyword>
<protein>
    <submittedName>
        <fullName evidence="2">Oxygenase MpaB family protein</fullName>
    </submittedName>
</protein>
<feature type="domain" description="ER-bound oxygenase mpaB/mpaB'/Rubber oxygenase catalytic" evidence="1">
    <location>
        <begin position="45"/>
        <end position="271"/>
    </location>
</feature>
<evidence type="ECO:0000259" key="1">
    <source>
        <dbReference type="Pfam" id="PF09995"/>
    </source>
</evidence>
<dbReference type="PANTHER" id="PTHR36151:SF3">
    <property type="entry name" value="ER-BOUND OXYGENASE MPAB_MPAB'_RUBBER OXYGENASE CATALYTIC DOMAIN-CONTAINING PROTEIN"/>
    <property type="match status" value="1"/>
</dbReference>
<dbReference type="EMBL" id="BAABHJ010000020">
    <property type="protein sequence ID" value="GAA4612398.1"/>
    <property type="molecule type" value="Genomic_DNA"/>
</dbReference>
<gene>
    <name evidence="2" type="ORF">GCM10023195_53100</name>
</gene>